<name>A0A841K5K4_9BACT</name>
<dbReference type="GO" id="GO:0000155">
    <property type="term" value="F:phosphorelay sensor kinase activity"/>
    <property type="evidence" value="ECO:0007669"/>
    <property type="project" value="InterPro"/>
</dbReference>
<evidence type="ECO:0000259" key="5">
    <source>
        <dbReference type="SMART" id="SM00387"/>
    </source>
</evidence>
<organism evidence="6 7">
    <name type="scientific">Silvibacterium bohemicum</name>
    <dbReference type="NCBI Taxonomy" id="1577686"/>
    <lineage>
        <taxon>Bacteria</taxon>
        <taxon>Pseudomonadati</taxon>
        <taxon>Acidobacteriota</taxon>
        <taxon>Terriglobia</taxon>
        <taxon>Terriglobales</taxon>
        <taxon>Acidobacteriaceae</taxon>
        <taxon>Silvibacterium</taxon>
    </lineage>
</organism>
<dbReference type="Pfam" id="PF07494">
    <property type="entry name" value="Reg_prop"/>
    <property type="match status" value="2"/>
</dbReference>
<dbReference type="Gene3D" id="3.30.565.10">
    <property type="entry name" value="Histidine kinase-like ATPase, C-terminal domain"/>
    <property type="match status" value="1"/>
</dbReference>
<dbReference type="InterPro" id="IPR050482">
    <property type="entry name" value="Sensor_HK_TwoCompSys"/>
</dbReference>
<dbReference type="SMART" id="SM00387">
    <property type="entry name" value="HATPase_c"/>
    <property type="match status" value="1"/>
</dbReference>
<protein>
    <submittedName>
        <fullName evidence="6">Signal transduction histidine kinase/ligand-binding sensor domain-containing protein</fullName>
    </submittedName>
</protein>
<keyword evidence="1" id="KW-0808">Transferase</keyword>
<evidence type="ECO:0000256" key="3">
    <source>
        <dbReference type="ARBA" id="ARBA00023012"/>
    </source>
</evidence>
<dbReference type="InterPro" id="IPR011712">
    <property type="entry name" value="Sig_transdc_His_kin_sub3_dim/P"/>
</dbReference>
<dbReference type="InterPro" id="IPR011110">
    <property type="entry name" value="Reg_prop"/>
</dbReference>
<evidence type="ECO:0000313" key="7">
    <source>
        <dbReference type="Proteomes" id="UP000538666"/>
    </source>
</evidence>
<dbReference type="Gene3D" id="2.130.10.10">
    <property type="entry name" value="YVTN repeat-like/Quinoprotein amine dehydrogenase"/>
    <property type="match status" value="3"/>
</dbReference>
<dbReference type="GO" id="GO:0016020">
    <property type="term" value="C:membrane"/>
    <property type="evidence" value="ECO:0007669"/>
    <property type="project" value="InterPro"/>
</dbReference>
<comment type="caution">
    <text evidence="6">The sequence shown here is derived from an EMBL/GenBank/DDBJ whole genome shotgun (WGS) entry which is preliminary data.</text>
</comment>
<dbReference type="InterPro" id="IPR003594">
    <property type="entry name" value="HATPase_dom"/>
</dbReference>
<dbReference type="Pfam" id="PF07730">
    <property type="entry name" value="HisKA_3"/>
    <property type="match status" value="1"/>
</dbReference>
<dbReference type="Proteomes" id="UP000538666">
    <property type="component" value="Unassembled WGS sequence"/>
</dbReference>
<feature type="domain" description="Histidine kinase/HSP90-like ATPase" evidence="5">
    <location>
        <begin position="897"/>
        <end position="992"/>
    </location>
</feature>
<dbReference type="Pfam" id="PF02518">
    <property type="entry name" value="HATPase_c"/>
    <property type="match status" value="1"/>
</dbReference>
<reference evidence="6 7" key="1">
    <citation type="submission" date="2020-08" db="EMBL/GenBank/DDBJ databases">
        <title>Genomic Encyclopedia of Type Strains, Phase IV (KMG-IV): sequencing the most valuable type-strain genomes for metagenomic binning, comparative biology and taxonomic classification.</title>
        <authorList>
            <person name="Goeker M."/>
        </authorList>
    </citation>
    <scope>NUCLEOTIDE SEQUENCE [LARGE SCALE GENOMIC DNA]</scope>
    <source>
        <strain evidence="6 7">DSM 103733</strain>
    </source>
</reference>
<evidence type="ECO:0000256" key="2">
    <source>
        <dbReference type="ARBA" id="ARBA00022777"/>
    </source>
</evidence>
<dbReference type="Gene3D" id="1.20.5.1930">
    <property type="match status" value="1"/>
</dbReference>
<evidence type="ECO:0000256" key="4">
    <source>
        <dbReference type="SAM" id="Phobius"/>
    </source>
</evidence>
<dbReference type="SUPFAM" id="SSF55874">
    <property type="entry name" value="ATPase domain of HSP90 chaperone/DNA topoisomerase II/histidine kinase"/>
    <property type="match status" value="1"/>
</dbReference>
<dbReference type="InterPro" id="IPR013783">
    <property type="entry name" value="Ig-like_fold"/>
</dbReference>
<dbReference type="RefSeq" id="WP_050058147.1">
    <property type="nucleotide sequence ID" value="NZ_JACHEK010000009.1"/>
</dbReference>
<dbReference type="Pfam" id="PF07495">
    <property type="entry name" value="Y_Y_Y"/>
    <property type="match status" value="1"/>
</dbReference>
<evidence type="ECO:0000256" key="1">
    <source>
        <dbReference type="ARBA" id="ARBA00022679"/>
    </source>
</evidence>
<evidence type="ECO:0000313" key="6">
    <source>
        <dbReference type="EMBL" id="MBB6146421.1"/>
    </source>
</evidence>
<keyword evidence="4" id="KW-0812">Transmembrane</keyword>
<dbReference type="Gene3D" id="2.60.40.10">
    <property type="entry name" value="Immunoglobulins"/>
    <property type="match status" value="1"/>
</dbReference>
<gene>
    <name evidence="6" type="ORF">HNQ77_004393</name>
</gene>
<dbReference type="EMBL" id="JACHEK010000009">
    <property type="protein sequence ID" value="MBB6146421.1"/>
    <property type="molecule type" value="Genomic_DNA"/>
</dbReference>
<keyword evidence="4" id="KW-0472">Membrane</keyword>
<proteinExistence type="predicted"/>
<dbReference type="InterPro" id="IPR015943">
    <property type="entry name" value="WD40/YVTN_repeat-like_dom_sf"/>
</dbReference>
<dbReference type="AlphaFoldDB" id="A0A841K5K4"/>
<feature type="transmembrane region" description="Helical" evidence="4">
    <location>
        <begin position="755"/>
        <end position="772"/>
    </location>
</feature>
<dbReference type="OrthoDB" id="127270at2"/>
<dbReference type="CDD" id="cd16917">
    <property type="entry name" value="HATPase_UhpB-NarQ-NarX-like"/>
    <property type="match status" value="1"/>
</dbReference>
<sequence length="1025" mass="113852">MTAFRRLAILVVFFLSGMHSILALDPARQISQYRHSAWRAGDGDFNGSPAVLAQTLDGYLWIGTGTGLIGFDGVRFVPWVPPAGQQLLDPRIFSLLGARDGSLWIGTGFSISHWKNGRLTNYPELSGRIEAMAEDGEGSIWLARTHMPDKMGPVCRIKNEQLRCFAGDQKIPFPNALQLANGGHDELWIGGYSELCLWKPGSGRVYFPNVTGRPEGFPLFKALAAAPDGSAWAAIDVSGKFLQLQHFEGSDWKPIDYPGIGVENSDVTAVFIDRENSPWIGTAHHGIFRVRGDVIDHFDRTDGLSSDDVASFFQDKEGTVWVATSAGIDNFRDTLVTTYSMREGLSADSAMAVLGAHDGTLWIINNYESLESLRGNQVSALRSTHGLPGRHVSTFYEDRSGQLWVGIDNNLWVYQQGVFRVISHTDGSPLGIIFSIAEDGLGNMWVRAGPNLDRIRDFKVQEEYSSQQVSTSYILTATADGSAVLGLVNGDLVFYKDGKTQTIPSHEAGHNRQIRDLLVDSDGSVWGTNVDELIRWKDGVRTNLGVRNGLPCDGIFALVEDKQGSIWLYTKCGLVSINKSQLDLWRAHPDTLVKNTLLDVFDGVQPGLTDLKPQATMTPDGRLWFVNKRLLQMVDLSHVRRNEILPPVHIEEVVADRENYSAIENLRLPALTRDLRIDYTALSFVDPKKVRFRYRLEGHDSRWQEAGIRRQAFYMNLSPGNYRFHVIACNNDGLWNETGATLDFSVAPAWYQTKLFLVLSAATVFLLGWLIYQMRIRKIAAIMSARFDERLAERTRLARELHDTLLQTIQGSKMVADDALDESVDLAAMRRAMERVSGWLGKAMEEGRTALRSLRASTLEANDLASSLRDATKTCLIHGSMEVEFSVNGTSRPMHPIVRDEIYRIGYEAIRNASIHSKGSRLLVELVYGQDLLLRVKDNGNGMEPAIAEAGKKGHFGLQGMRERAARIGAKLSIVTFTASGTEVSLAVPGRSVFRGGGSSLRDIFRRIRAHSTREAKEVGVDELR</sequence>
<dbReference type="SUPFAM" id="SSF63829">
    <property type="entry name" value="Calcium-dependent phosphotriesterase"/>
    <property type="match status" value="3"/>
</dbReference>
<keyword evidence="3" id="KW-0902">Two-component regulatory system</keyword>
<dbReference type="PANTHER" id="PTHR24421">
    <property type="entry name" value="NITRATE/NITRITE SENSOR PROTEIN NARX-RELATED"/>
    <property type="match status" value="1"/>
</dbReference>
<keyword evidence="7" id="KW-1185">Reference proteome</keyword>
<dbReference type="PANTHER" id="PTHR24421:SF62">
    <property type="entry name" value="SENSORY TRANSDUCTION HISTIDINE KINASE"/>
    <property type="match status" value="1"/>
</dbReference>
<keyword evidence="4" id="KW-1133">Transmembrane helix</keyword>
<dbReference type="InterPro" id="IPR011123">
    <property type="entry name" value="Y_Y_Y"/>
</dbReference>
<dbReference type="InterPro" id="IPR036890">
    <property type="entry name" value="HATPase_C_sf"/>
</dbReference>
<dbReference type="GO" id="GO:0046983">
    <property type="term" value="F:protein dimerization activity"/>
    <property type="evidence" value="ECO:0007669"/>
    <property type="project" value="InterPro"/>
</dbReference>
<keyword evidence="2 6" id="KW-0418">Kinase</keyword>
<accession>A0A841K5K4</accession>